<evidence type="ECO:0000313" key="2">
    <source>
        <dbReference type="EMBL" id="CAB4612023.1"/>
    </source>
</evidence>
<dbReference type="PROSITE" id="PS50206">
    <property type="entry name" value="RHODANESE_3"/>
    <property type="match status" value="1"/>
</dbReference>
<dbReference type="SUPFAM" id="SSF52821">
    <property type="entry name" value="Rhodanese/Cell cycle control phosphatase"/>
    <property type="match status" value="1"/>
</dbReference>
<sequence>MSDLPDQLDQLRDGRRIVVICRSGNRSGKVTAWLINHGIDAVNMTGGMQVWEKAGLPVVTSADSVGSVI</sequence>
<name>A0A6J6HHL5_9ZZZZ</name>
<dbReference type="EMBL" id="CAEZUO010000070">
    <property type="protein sequence ID" value="CAB4612023.1"/>
    <property type="molecule type" value="Genomic_DNA"/>
</dbReference>
<reference evidence="2" key="1">
    <citation type="submission" date="2020-05" db="EMBL/GenBank/DDBJ databases">
        <authorList>
            <person name="Chiriac C."/>
            <person name="Salcher M."/>
            <person name="Ghai R."/>
            <person name="Kavagutti S V."/>
        </authorList>
    </citation>
    <scope>NUCLEOTIDE SEQUENCE</scope>
</reference>
<dbReference type="Gene3D" id="3.40.250.10">
    <property type="entry name" value="Rhodanese-like domain"/>
    <property type="match status" value="1"/>
</dbReference>
<dbReference type="CDD" id="cd00158">
    <property type="entry name" value="RHOD"/>
    <property type="match status" value="1"/>
</dbReference>
<dbReference type="AlphaFoldDB" id="A0A6J6HHL5"/>
<dbReference type="InterPro" id="IPR036873">
    <property type="entry name" value="Rhodanese-like_dom_sf"/>
</dbReference>
<dbReference type="InterPro" id="IPR001763">
    <property type="entry name" value="Rhodanese-like_dom"/>
</dbReference>
<feature type="domain" description="Rhodanese" evidence="1">
    <location>
        <begin position="3"/>
        <end position="60"/>
    </location>
</feature>
<accession>A0A6J6HHL5</accession>
<evidence type="ECO:0000259" key="1">
    <source>
        <dbReference type="PROSITE" id="PS50206"/>
    </source>
</evidence>
<protein>
    <submittedName>
        <fullName evidence="2">Unannotated protein</fullName>
    </submittedName>
</protein>
<organism evidence="2">
    <name type="scientific">freshwater metagenome</name>
    <dbReference type="NCBI Taxonomy" id="449393"/>
    <lineage>
        <taxon>unclassified sequences</taxon>
        <taxon>metagenomes</taxon>
        <taxon>ecological metagenomes</taxon>
    </lineage>
</organism>
<gene>
    <name evidence="2" type="ORF">UFOPK1827_01344</name>
</gene>
<proteinExistence type="predicted"/>
<dbReference type="Pfam" id="PF00581">
    <property type="entry name" value="Rhodanese"/>
    <property type="match status" value="1"/>
</dbReference>